<protein>
    <submittedName>
        <fullName evidence="1">Uncharacterized protein</fullName>
    </submittedName>
</protein>
<proteinExistence type="predicted"/>
<dbReference type="AlphaFoldDB" id="F9G067"/>
<gene>
    <name evidence="1" type="ORF">FOXB_12049</name>
</gene>
<evidence type="ECO:0000313" key="1">
    <source>
        <dbReference type="EMBL" id="EGU77436.1"/>
    </source>
</evidence>
<dbReference type="EMBL" id="AFQF01002982">
    <property type="protein sequence ID" value="EGU77436.1"/>
    <property type="molecule type" value="Genomic_DNA"/>
</dbReference>
<organism evidence="1">
    <name type="scientific">Fusarium oxysporum (strain Fo5176)</name>
    <name type="common">Fusarium vascular wilt</name>
    <dbReference type="NCBI Taxonomy" id="660025"/>
    <lineage>
        <taxon>Eukaryota</taxon>
        <taxon>Fungi</taxon>
        <taxon>Dikarya</taxon>
        <taxon>Ascomycota</taxon>
        <taxon>Pezizomycotina</taxon>
        <taxon>Sordariomycetes</taxon>
        <taxon>Hypocreomycetidae</taxon>
        <taxon>Hypocreales</taxon>
        <taxon>Nectriaceae</taxon>
        <taxon>Fusarium</taxon>
        <taxon>Fusarium oxysporum species complex</taxon>
    </lineage>
</organism>
<name>F9G067_FUSOF</name>
<accession>F9G067</accession>
<comment type="caution">
    <text evidence="1">The sequence shown here is derived from an EMBL/GenBank/DDBJ whole genome shotgun (WGS) entry which is preliminary data.</text>
</comment>
<reference evidence="1" key="1">
    <citation type="journal article" date="2012" name="Mol. Plant Microbe Interact.">
        <title>A highly conserved effector in Fusarium oxysporum is required for full virulence on Arabidopsis.</title>
        <authorList>
            <person name="Thatcher L.F."/>
            <person name="Gardiner D.M."/>
            <person name="Kazan K."/>
            <person name="Manners J."/>
        </authorList>
    </citation>
    <scope>NUCLEOTIDE SEQUENCE [LARGE SCALE GENOMIC DNA]</scope>
    <source>
        <strain evidence="1">Fo5176</strain>
    </source>
</reference>
<sequence length="64" mass="7105">MQDRIKICIYKLHFHIALKAMAFGGCLNIHGKVGKGGLIYLQPIRAIQLSATVSVQRQNLKEGL</sequence>